<reference evidence="6 7" key="1">
    <citation type="journal article" date="2016" name="Proc. Natl. Acad. Sci. U.S.A.">
        <title>Comparative genomics of biotechnologically important yeasts.</title>
        <authorList>
            <person name="Riley R."/>
            <person name="Haridas S."/>
            <person name="Wolfe K.H."/>
            <person name="Lopes M.R."/>
            <person name="Hittinger C.T."/>
            <person name="Goeker M."/>
            <person name="Salamov A.A."/>
            <person name="Wisecaver J.H."/>
            <person name="Long T.M."/>
            <person name="Calvey C.H."/>
            <person name="Aerts A.L."/>
            <person name="Barry K.W."/>
            <person name="Choi C."/>
            <person name="Clum A."/>
            <person name="Coughlan A.Y."/>
            <person name="Deshpande S."/>
            <person name="Douglass A.P."/>
            <person name="Hanson S.J."/>
            <person name="Klenk H.-P."/>
            <person name="LaButti K.M."/>
            <person name="Lapidus A."/>
            <person name="Lindquist E.A."/>
            <person name="Lipzen A.M."/>
            <person name="Meier-Kolthoff J.P."/>
            <person name="Ohm R.A."/>
            <person name="Otillar R.P."/>
            <person name="Pangilinan J.L."/>
            <person name="Peng Y."/>
            <person name="Rokas A."/>
            <person name="Rosa C.A."/>
            <person name="Scheuner C."/>
            <person name="Sibirny A.A."/>
            <person name="Slot J.C."/>
            <person name="Stielow J.B."/>
            <person name="Sun H."/>
            <person name="Kurtzman C.P."/>
            <person name="Blackwell M."/>
            <person name="Grigoriev I.V."/>
            <person name="Jeffries T.W."/>
        </authorList>
    </citation>
    <scope>NUCLEOTIDE SEQUENCE [LARGE SCALE GENOMIC DNA]</scope>
    <source>
        <strain evidence="7">ATCC 18201 / CBS 1600 / BCRC 20928 / JCM 3617 / NBRC 0987 / NRRL Y-1542</strain>
    </source>
</reference>
<dbReference type="InterPro" id="IPR018171">
    <property type="entry name" value="Pept_tRNA_hydro_CS"/>
</dbReference>
<name>A0A1E4S346_CYBJN</name>
<organism evidence="6 7">
    <name type="scientific">Cyberlindnera jadinii (strain ATCC 18201 / CBS 1600 / BCRC 20928 / JCM 3617 / NBRC 0987 / NRRL Y-1542)</name>
    <name type="common">Torula yeast</name>
    <name type="synonym">Candida utilis</name>
    <dbReference type="NCBI Taxonomy" id="983966"/>
    <lineage>
        <taxon>Eukaryota</taxon>
        <taxon>Fungi</taxon>
        <taxon>Dikarya</taxon>
        <taxon>Ascomycota</taxon>
        <taxon>Saccharomycotina</taxon>
        <taxon>Saccharomycetes</taxon>
        <taxon>Phaffomycetales</taxon>
        <taxon>Phaffomycetaceae</taxon>
        <taxon>Cyberlindnera</taxon>
    </lineage>
</organism>
<keyword evidence="2" id="KW-0820">tRNA-binding</keyword>
<evidence type="ECO:0000256" key="5">
    <source>
        <dbReference type="ARBA" id="ARBA00038063"/>
    </source>
</evidence>
<dbReference type="InterPro" id="IPR001328">
    <property type="entry name" value="Pept_tRNA_hydro"/>
</dbReference>
<dbReference type="EMBL" id="KV453929">
    <property type="protein sequence ID" value="ODV73921.1"/>
    <property type="molecule type" value="Genomic_DNA"/>
</dbReference>
<evidence type="ECO:0000256" key="2">
    <source>
        <dbReference type="ARBA" id="ARBA00022555"/>
    </source>
</evidence>
<comment type="similarity">
    <text evidence="5">Belongs to the PTH family.</text>
</comment>
<dbReference type="PANTHER" id="PTHR17224">
    <property type="entry name" value="PEPTIDYL-TRNA HYDROLASE"/>
    <property type="match status" value="1"/>
</dbReference>
<evidence type="ECO:0000256" key="1">
    <source>
        <dbReference type="ARBA" id="ARBA00013260"/>
    </source>
</evidence>
<keyword evidence="4" id="KW-0694">RNA-binding</keyword>
<dbReference type="InterPro" id="IPR036416">
    <property type="entry name" value="Pept_tRNA_hydro_sf"/>
</dbReference>
<evidence type="ECO:0000313" key="7">
    <source>
        <dbReference type="Proteomes" id="UP000094389"/>
    </source>
</evidence>
<evidence type="ECO:0000313" key="6">
    <source>
        <dbReference type="EMBL" id="ODV73921.1"/>
    </source>
</evidence>
<dbReference type="GO" id="GO:0004045">
    <property type="term" value="F:peptidyl-tRNA hydrolase activity"/>
    <property type="evidence" value="ECO:0007669"/>
    <property type="project" value="UniProtKB-EC"/>
</dbReference>
<dbReference type="Proteomes" id="UP000094389">
    <property type="component" value="Unassembled WGS sequence"/>
</dbReference>
<dbReference type="Gene3D" id="3.40.50.1470">
    <property type="entry name" value="Peptidyl-tRNA hydrolase"/>
    <property type="match status" value="1"/>
</dbReference>
<sequence length="199" mass="22816">MRPSSVLLQISKTAKAIKQQPLVVVSSIGNPEPQYLHTRHSIGHEVLNELIPRNKFSSSPWPNCNMYRGSSSEDAIFLQTTGYMNLSGQYLRKPWLSIRKEFPDREVRFVVLYDEMDKPLGKYQLRYGKVSSRGHNGLKDIVNKYGNGFYRLGVGIGRPESRKPDDVVNYVLSKIPRKDWEIIKTSVIPDVLEIIRGLR</sequence>
<dbReference type="RefSeq" id="XP_020070960.1">
    <property type="nucleotide sequence ID" value="XM_020214859.1"/>
</dbReference>
<dbReference type="STRING" id="983966.A0A1E4S346"/>
<dbReference type="OMA" id="HDELQVP"/>
<dbReference type="EC" id="3.1.1.29" evidence="1"/>
<keyword evidence="3 6" id="KW-0378">Hydrolase</keyword>
<dbReference type="AlphaFoldDB" id="A0A1E4S346"/>
<protein>
    <recommendedName>
        <fullName evidence="1">peptidyl-tRNA hydrolase</fullName>
        <ecNumber evidence="1">3.1.1.29</ecNumber>
    </recommendedName>
</protein>
<evidence type="ECO:0000256" key="4">
    <source>
        <dbReference type="ARBA" id="ARBA00022884"/>
    </source>
</evidence>
<dbReference type="PANTHER" id="PTHR17224:SF1">
    <property type="entry name" value="PEPTIDYL-TRNA HYDROLASE"/>
    <property type="match status" value="1"/>
</dbReference>
<dbReference type="Pfam" id="PF01195">
    <property type="entry name" value="Pept_tRNA_hydro"/>
    <property type="match status" value="1"/>
</dbReference>
<dbReference type="SUPFAM" id="SSF53178">
    <property type="entry name" value="Peptidyl-tRNA hydrolase-like"/>
    <property type="match status" value="1"/>
</dbReference>
<proteinExistence type="inferred from homology"/>
<feature type="non-terminal residue" evidence="6">
    <location>
        <position position="199"/>
    </location>
</feature>
<dbReference type="OrthoDB" id="1711136at2759"/>
<gene>
    <name evidence="6" type="ORF">CYBJADRAFT_167329</name>
</gene>
<dbReference type="GO" id="GO:0000049">
    <property type="term" value="F:tRNA binding"/>
    <property type="evidence" value="ECO:0007669"/>
    <property type="project" value="UniProtKB-KW"/>
</dbReference>
<dbReference type="PROSITE" id="PS01196">
    <property type="entry name" value="PEPT_TRNA_HYDROL_2"/>
    <property type="match status" value="1"/>
</dbReference>
<evidence type="ECO:0000256" key="3">
    <source>
        <dbReference type="ARBA" id="ARBA00022801"/>
    </source>
</evidence>
<dbReference type="NCBIfam" id="TIGR00447">
    <property type="entry name" value="pth"/>
    <property type="match status" value="1"/>
</dbReference>
<dbReference type="GeneID" id="30989255"/>
<accession>A0A1E4S346</accession>
<keyword evidence="7" id="KW-1185">Reference proteome</keyword>